<sequence>MSIPKAVLYYNSSSIWSSAALIALEEKGYGKDDVDLKEVDLVKAENYAPSFLRLNSKATVPTLVVPLEKTLSEHVASRYKALTDTKTIIEFLDKSRSHLSTTNSTSEAPMPALAPATVVLSSTYKRIVDELLHSEDADPNNLLYVNARDNVSLRALGDALSPVMKGKVDALSHYISEAQAGNIRASEKVTSFWGAKKDAAQVLLEVYENAKVPESAQSAEYFTEYFKVAKASWEVGLVRVLNQLNEEIIGPYALGEQYSLADPHLTAWLTRVISLAGGTYNDTSAVAIEKLVKHIGVEQPLVLTKLAVYWDAVKERPSWKVYADGLH</sequence>
<dbReference type="SUPFAM" id="SSF52833">
    <property type="entry name" value="Thioredoxin-like"/>
    <property type="match status" value="1"/>
</dbReference>
<feature type="domain" description="GST N-terminal" evidence="1">
    <location>
        <begin position="4"/>
        <end position="100"/>
    </location>
</feature>
<protein>
    <recommendedName>
        <fullName evidence="1">GST N-terminal domain-containing protein</fullName>
    </recommendedName>
</protein>
<dbReference type="EMBL" id="JADNRY010000007">
    <property type="protein sequence ID" value="KAF9076261.1"/>
    <property type="molecule type" value="Genomic_DNA"/>
</dbReference>
<dbReference type="Gene3D" id="1.20.1050.10">
    <property type="match status" value="1"/>
</dbReference>
<dbReference type="PROSITE" id="PS50404">
    <property type="entry name" value="GST_NTER"/>
    <property type="match status" value="1"/>
</dbReference>
<accession>A0A9P5UEI3</accession>
<dbReference type="InterPro" id="IPR036249">
    <property type="entry name" value="Thioredoxin-like_sf"/>
</dbReference>
<comment type="caution">
    <text evidence="2">The sequence shown here is derived from an EMBL/GenBank/DDBJ whole genome shotgun (WGS) entry which is preliminary data.</text>
</comment>
<evidence type="ECO:0000259" key="1">
    <source>
        <dbReference type="PROSITE" id="PS50404"/>
    </source>
</evidence>
<dbReference type="CDD" id="cd00570">
    <property type="entry name" value="GST_N_family"/>
    <property type="match status" value="1"/>
</dbReference>
<proteinExistence type="predicted"/>
<dbReference type="Proteomes" id="UP000772434">
    <property type="component" value="Unassembled WGS sequence"/>
</dbReference>
<reference evidence="2" key="1">
    <citation type="submission" date="2020-11" db="EMBL/GenBank/DDBJ databases">
        <authorList>
            <consortium name="DOE Joint Genome Institute"/>
            <person name="Ahrendt S."/>
            <person name="Riley R."/>
            <person name="Andreopoulos W."/>
            <person name="Labutti K."/>
            <person name="Pangilinan J."/>
            <person name="Ruiz-Duenas F.J."/>
            <person name="Barrasa J.M."/>
            <person name="Sanchez-Garcia M."/>
            <person name="Camarero S."/>
            <person name="Miyauchi S."/>
            <person name="Serrano A."/>
            <person name="Linde D."/>
            <person name="Babiker R."/>
            <person name="Drula E."/>
            <person name="Ayuso-Fernandez I."/>
            <person name="Pacheco R."/>
            <person name="Padilla G."/>
            <person name="Ferreira P."/>
            <person name="Barriuso J."/>
            <person name="Kellner H."/>
            <person name="Castanera R."/>
            <person name="Alfaro M."/>
            <person name="Ramirez L."/>
            <person name="Pisabarro A.G."/>
            <person name="Kuo A."/>
            <person name="Tritt A."/>
            <person name="Lipzen A."/>
            <person name="He G."/>
            <person name="Yan M."/>
            <person name="Ng V."/>
            <person name="Cullen D."/>
            <person name="Martin F."/>
            <person name="Rosso M.-N."/>
            <person name="Henrissat B."/>
            <person name="Hibbett D."/>
            <person name="Martinez A.T."/>
            <person name="Grigoriev I.V."/>
        </authorList>
    </citation>
    <scope>NUCLEOTIDE SEQUENCE</scope>
    <source>
        <strain evidence="2">AH 40177</strain>
    </source>
</reference>
<dbReference type="OrthoDB" id="412788at2759"/>
<dbReference type="Pfam" id="PF13409">
    <property type="entry name" value="GST_N_2"/>
    <property type="match status" value="1"/>
</dbReference>
<gene>
    <name evidence="2" type="ORF">BDP27DRAFT_1314150</name>
</gene>
<dbReference type="AlphaFoldDB" id="A0A9P5UEI3"/>
<dbReference type="InterPro" id="IPR004045">
    <property type="entry name" value="Glutathione_S-Trfase_N"/>
</dbReference>
<name>A0A9P5UEI3_9AGAR</name>
<dbReference type="Gene3D" id="3.40.30.10">
    <property type="entry name" value="Glutaredoxin"/>
    <property type="match status" value="1"/>
</dbReference>
<evidence type="ECO:0000313" key="2">
    <source>
        <dbReference type="EMBL" id="KAF9076261.1"/>
    </source>
</evidence>
<keyword evidence="3" id="KW-1185">Reference proteome</keyword>
<organism evidence="2 3">
    <name type="scientific">Rhodocollybia butyracea</name>
    <dbReference type="NCBI Taxonomy" id="206335"/>
    <lineage>
        <taxon>Eukaryota</taxon>
        <taxon>Fungi</taxon>
        <taxon>Dikarya</taxon>
        <taxon>Basidiomycota</taxon>
        <taxon>Agaricomycotina</taxon>
        <taxon>Agaricomycetes</taxon>
        <taxon>Agaricomycetidae</taxon>
        <taxon>Agaricales</taxon>
        <taxon>Marasmiineae</taxon>
        <taxon>Omphalotaceae</taxon>
        <taxon>Rhodocollybia</taxon>
    </lineage>
</organism>
<evidence type="ECO:0000313" key="3">
    <source>
        <dbReference type="Proteomes" id="UP000772434"/>
    </source>
</evidence>